<sequence length="119" mass="13412">MKRIQIHAQAIRRCLSFAVFGLLITHTAMAKTEQITLKKSIEFGEEAVIINTTRGEVILNYYALPDKVARKLEPYKKGQCLEVESKHGFYHDTGDGQYIQSIRPCKTKSSLARPKVSAS</sequence>
<dbReference type="Proteomes" id="UP000018445">
    <property type="component" value="Unassembled WGS sequence"/>
</dbReference>
<proteinExistence type="predicted"/>
<evidence type="ECO:0008006" key="4">
    <source>
        <dbReference type="Google" id="ProtNLM"/>
    </source>
</evidence>
<dbReference type="RefSeq" id="WP_004880451.1">
    <property type="nucleotide sequence ID" value="NZ_AKIQ01000002.1"/>
</dbReference>
<protein>
    <recommendedName>
        <fullName evidence="4">KTSC domain-containing protein</fullName>
    </recommendedName>
</protein>
<reference evidence="2 3" key="1">
    <citation type="submission" date="2013-02" db="EMBL/GenBank/DDBJ databases">
        <title>The Genome Sequence of Acinetobacter venetianus CIP 110063.</title>
        <authorList>
            <consortium name="The Broad Institute Genome Sequencing Platform"/>
            <consortium name="The Broad Institute Genome Sequencing Center for Infectious Disease"/>
            <person name="Cerqueira G."/>
            <person name="Feldgarden M."/>
            <person name="Courvalin P."/>
            <person name="Perichon B."/>
            <person name="Grillot-Courvalin C."/>
            <person name="Clermont D."/>
            <person name="Rocha E."/>
            <person name="Yoon E.-J."/>
            <person name="Nemec A."/>
            <person name="Walker B."/>
            <person name="Young S.K."/>
            <person name="Zeng Q."/>
            <person name="Gargeya S."/>
            <person name="Fitzgerald M."/>
            <person name="Haas B."/>
            <person name="Abouelleil A."/>
            <person name="Alvarado L."/>
            <person name="Arachchi H.M."/>
            <person name="Berlin A.M."/>
            <person name="Chapman S.B."/>
            <person name="Dewar J."/>
            <person name="Goldberg J."/>
            <person name="Griggs A."/>
            <person name="Gujja S."/>
            <person name="Hansen M."/>
            <person name="Howarth C."/>
            <person name="Imamovic A."/>
            <person name="Larimer J."/>
            <person name="McCowan C."/>
            <person name="Murphy C."/>
            <person name="Neiman D."/>
            <person name="Pearson M."/>
            <person name="Priest M."/>
            <person name="Roberts A."/>
            <person name="Saif S."/>
            <person name="Shea T."/>
            <person name="Sisk P."/>
            <person name="Sykes S."/>
            <person name="Wortman J."/>
            <person name="Nusbaum C."/>
            <person name="Birren B."/>
        </authorList>
    </citation>
    <scope>NUCLEOTIDE SEQUENCE [LARGE SCALE GENOMIC DNA]</scope>
    <source>
        <strain evidence="3">ATCC 31012 / DSM 23050 / BCRC 14357 / CCUG 45561 / CIP 110063 / KCTC 2702 / LMG 19082 / RAG-1</strain>
    </source>
</reference>
<name>N8YIB2_ACIVR</name>
<evidence type="ECO:0000313" key="3">
    <source>
        <dbReference type="Proteomes" id="UP000018445"/>
    </source>
</evidence>
<keyword evidence="1" id="KW-0732">Signal</keyword>
<dbReference type="GeneID" id="58195238"/>
<gene>
    <name evidence="2" type="ORF">F959_02389</name>
</gene>
<accession>N8YIB2</accession>
<organism evidence="2 3">
    <name type="scientific">Acinetobacter venetianus (strain ATCC 31012 / DSM 23050 / BCRC 14357 / CCUG 45561 / CIP 110063 / KCTC 2702 / LMG 19082 / RAG-1)</name>
    <dbReference type="NCBI Taxonomy" id="1191460"/>
    <lineage>
        <taxon>Bacteria</taxon>
        <taxon>Pseudomonadati</taxon>
        <taxon>Pseudomonadota</taxon>
        <taxon>Gammaproteobacteria</taxon>
        <taxon>Moraxellales</taxon>
        <taxon>Moraxellaceae</taxon>
        <taxon>Acinetobacter</taxon>
    </lineage>
</organism>
<dbReference type="HOGENOM" id="CLU_2178068_0_0_6"/>
<feature type="chain" id="PRO_5004137264" description="KTSC domain-containing protein" evidence="1">
    <location>
        <begin position="31"/>
        <end position="119"/>
    </location>
</feature>
<evidence type="ECO:0000256" key="1">
    <source>
        <dbReference type="SAM" id="SignalP"/>
    </source>
</evidence>
<feature type="signal peptide" evidence="1">
    <location>
        <begin position="1"/>
        <end position="30"/>
    </location>
</feature>
<keyword evidence="3" id="KW-1185">Reference proteome</keyword>
<dbReference type="eggNOG" id="ENOG502ZVMP">
    <property type="taxonomic scope" value="Bacteria"/>
</dbReference>
<dbReference type="EMBL" id="APPO01000016">
    <property type="protein sequence ID" value="ENV36446.1"/>
    <property type="molecule type" value="Genomic_DNA"/>
</dbReference>
<comment type="caution">
    <text evidence="2">The sequence shown here is derived from an EMBL/GenBank/DDBJ whole genome shotgun (WGS) entry which is preliminary data.</text>
</comment>
<dbReference type="PATRIC" id="fig|1191460.12.peg.2389"/>
<dbReference type="OrthoDB" id="6694992at2"/>
<evidence type="ECO:0000313" key="2">
    <source>
        <dbReference type="EMBL" id="ENV36446.1"/>
    </source>
</evidence>
<dbReference type="AlphaFoldDB" id="N8YIB2"/>